<dbReference type="PANTHER" id="PTHR37017">
    <property type="entry name" value="AB HYDROLASE-1 DOMAIN-CONTAINING PROTEIN-RELATED"/>
    <property type="match status" value="1"/>
</dbReference>
<sequence>MSAFVLVHGAWHGAWCWERLTPLLTERGHTATAVELPITEPEAGLTEYAAAVSEAVGDGGDVVLVGHSLGGLPLPLVASRVPLRHMVFVCGLITPAGMSMRELTRGEDVFAAGWSELARRQLRPGDGSSQWPPDAAIEAFYHDCADDVARAAAARLSRQFWRFQTEPNPVAGYPEAPATYVLCRQDRVINPDWSRRAAPALLGTPAVEMAGGHSPQLSRPAELADLLHSLVS</sequence>
<keyword evidence="1" id="KW-0378">Hydrolase</keyword>
<dbReference type="STRING" id="405948.SACE_3295"/>
<proteinExistence type="predicted"/>
<dbReference type="Pfam" id="PF12697">
    <property type="entry name" value="Abhydrolase_6"/>
    <property type="match status" value="1"/>
</dbReference>
<dbReference type="Proteomes" id="UP000006728">
    <property type="component" value="Chromosome"/>
</dbReference>
<dbReference type="Gene3D" id="3.40.50.1820">
    <property type="entry name" value="alpha/beta hydrolase"/>
    <property type="match status" value="1"/>
</dbReference>
<dbReference type="AlphaFoldDB" id="A4FEU5"/>
<accession>A4FEU5</accession>
<name>A4FEU5_SACEN</name>
<dbReference type="ESTHER" id="sacen-a4feu5">
    <property type="family name" value="HNLyase_Bact"/>
</dbReference>
<dbReference type="PANTHER" id="PTHR37017:SF11">
    <property type="entry name" value="ESTERASE_LIPASE_THIOESTERASE DOMAIN-CONTAINING PROTEIN"/>
    <property type="match status" value="1"/>
</dbReference>
<dbReference type="EMBL" id="AM420293">
    <property type="protein sequence ID" value="CAM02570.1"/>
    <property type="molecule type" value="Genomic_DNA"/>
</dbReference>
<evidence type="ECO:0000313" key="2">
    <source>
        <dbReference type="Proteomes" id="UP000006728"/>
    </source>
</evidence>
<keyword evidence="2" id="KW-1185">Reference proteome</keyword>
<evidence type="ECO:0000313" key="1">
    <source>
        <dbReference type="EMBL" id="CAM02570.1"/>
    </source>
</evidence>
<reference evidence="1 2" key="1">
    <citation type="journal article" date="2007" name="Nat. Biotechnol.">
        <title>Complete genome sequence of the erythromycin-producing bacterium Saccharopolyspora erythraea NRRL23338.</title>
        <authorList>
            <person name="Oliynyk M."/>
            <person name="Samborskyy M."/>
            <person name="Lester J.B."/>
            <person name="Mironenko T."/>
            <person name="Scott N."/>
            <person name="Dickens S."/>
            <person name="Haydock S.F."/>
            <person name="Leadlay P.F."/>
        </authorList>
    </citation>
    <scope>NUCLEOTIDE SEQUENCE [LARGE SCALE GENOMIC DNA]</scope>
    <source>
        <strain evidence="2">ATCC 11635 / DSM 40517 / JCM 4748 / NBRC 13426 / NCIMB 8594 / NRRL 2338</strain>
    </source>
</reference>
<dbReference type="InterPro" id="IPR029058">
    <property type="entry name" value="AB_hydrolase_fold"/>
</dbReference>
<dbReference type="KEGG" id="sen:SACE_3295"/>
<dbReference type="GO" id="GO:0016787">
    <property type="term" value="F:hydrolase activity"/>
    <property type="evidence" value="ECO:0007669"/>
    <property type="project" value="UniProtKB-KW"/>
</dbReference>
<dbReference type="RefSeq" id="WP_009946294.1">
    <property type="nucleotide sequence ID" value="NC_009142.1"/>
</dbReference>
<dbReference type="InterPro" id="IPR000073">
    <property type="entry name" value="AB_hydrolase_1"/>
</dbReference>
<dbReference type="OrthoDB" id="9773549at2"/>
<dbReference type="SUPFAM" id="SSF53474">
    <property type="entry name" value="alpha/beta-Hydrolases"/>
    <property type="match status" value="1"/>
</dbReference>
<organism evidence="1 2">
    <name type="scientific">Saccharopolyspora erythraea (strain ATCC 11635 / DSM 40517 / JCM 4748 / NBRC 13426 / NCIMB 8594 / NRRL 2338)</name>
    <dbReference type="NCBI Taxonomy" id="405948"/>
    <lineage>
        <taxon>Bacteria</taxon>
        <taxon>Bacillati</taxon>
        <taxon>Actinomycetota</taxon>
        <taxon>Actinomycetes</taxon>
        <taxon>Pseudonocardiales</taxon>
        <taxon>Pseudonocardiaceae</taxon>
        <taxon>Saccharopolyspora</taxon>
    </lineage>
</organism>
<dbReference type="HOGENOM" id="CLU_046066_3_3_11"/>
<dbReference type="InterPro" id="IPR052897">
    <property type="entry name" value="Sec-Metab_Biosynth_Hydrolase"/>
</dbReference>
<protein>
    <submittedName>
        <fullName evidence="1">Alpha/beta hydrolase</fullName>
    </submittedName>
</protein>
<gene>
    <name evidence="1" type="ordered locus">SACE_3295</name>
</gene>
<dbReference type="eggNOG" id="COG1075">
    <property type="taxonomic scope" value="Bacteria"/>
</dbReference>